<dbReference type="OrthoDB" id="9800207at2"/>
<keyword evidence="4 7" id="KW-0812">Transmembrane</keyword>
<feature type="transmembrane region" description="Helical" evidence="7">
    <location>
        <begin position="129"/>
        <end position="154"/>
    </location>
</feature>
<evidence type="ECO:0000256" key="3">
    <source>
        <dbReference type="ARBA" id="ARBA00022519"/>
    </source>
</evidence>
<dbReference type="GO" id="GO:0005886">
    <property type="term" value="C:plasma membrane"/>
    <property type="evidence" value="ECO:0007669"/>
    <property type="project" value="UniProtKB-SubCell"/>
</dbReference>
<evidence type="ECO:0000256" key="7">
    <source>
        <dbReference type="SAM" id="Phobius"/>
    </source>
</evidence>
<sequence>MTIGCPECGALEDVPPLNPRSIARCRLCQYPLERRSGRSLTAALACAASTFLLLFPANFATLISVRLLDGERTSLLASGIVGIGREGWTILALLLGLFGIVLPFVRFGGLVVVLGAIRFGKRFRSMGALFRWTLWLDVWAMPDVYLVGCFIGYARVTQNLHATIGAGGYCFIVAAILSMITRATLDRRFVWRAIAPDNPLDAHGPMLSCTTCDLIAPQACHGQRCTRCGARLFERKPDAVTRATALSLAALVLTLPANLYPMTISIQLGKDVPHRIIDGVYELFHAGLWPLGILIVCTSIVIPVAKLLGMAWFIASVCLQSPRHLRMKAHLYRWIDELGRWSNVDVFTIAAFVPLIRFGDVASTRTAPGATAFALVVFLTMAASRCFDPRMMWDARQGRPT</sequence>
<evidence type="ECO:0000256" key="6">
    <source>
        <dbReference type="ARBA" id="ARBA00023136"/>
    </source>
</evidence>
<feature type="transmembrane region" description="Helical" evidence="7">
    <location>
        <begin position="88"/>
        <end position="117"/>
    </location>
</feature>
<keyword evidence="2" id="KW-1003">Cell membrane</keyword>
<dbReference type="Pfam" id="PF04403">
    <property type="entry name" value="PqiA"/>
    <property type="match status" value="2"/>
</dbReference>
<evidence type="ECO:0000313" key="9">
    <source>
        <dbReference type="Proteomes" id="UP000055019"/>
    </source>
</evidence>
<reference evidence="8" key="1">
    <citation type="submission" date="2016-01" db="EMBL/GenBank/DDBJ databases">
        <authorList>
            <person name="Peeters C."/>
        </authorList>
    </citation>
    <scope>NUCLEOTIDE SEQUENCE [LARGE SCALE GENOMIC DNA]</scope>
    <source>
        <strain evidence="8">LMG 29317</strain>
    </source>
</reference>
<dbReference type="PANTHER" id="PTHR30462">
    <property type="entry name" value="INTERMEMBRANE TRANSPORT PROTEIN PQIB-RELATED"/>
    <property type="match status" value="1"/>
</dbReference>
<organism evidence="8 9">
    <name type="scientific">Caballeronia arvi</name>
    <dbReference type="NCBI Taxonomy" id="1777135"/>
    <lineage>
        <taxon>Bacteria</taxon>
        <taxon>Pseudomonadati</taxon>
        <taxon>Pseudomonadota</taxon>
        <taxon>Betaproteobacteria</taxon>
        <taxon>Burkholderiales</taxon>
        <taxon>Burkholderiaceae</taxon>
        <taxon>Caballeronia</taxon>
    </lineage>
</organism>
<evidence type="ECO:0000313" key="8">
    <source>
        <dbReference type="EMBL" id="SAL88136.1"/>
    </source>
</evidence>
<keyword evidence="5 7" id="KW-1133">Transmembrane helix</keyword>
<evidence type="ECO:0000256" key="5">
    <source>
        <dbReference type="ARBA" id="ARBA00022989"/>
    </source>
</evidence>
<comment type="subcellular location">
    <subcellularLocation>
        <location evidence="1">Cell inner membrane</location>
    </subcellularLocation>
</comment>
<name>A0A158L438_9BURK</name>
<feature type="transmembrane region" description="Helical" evidence="7">
    <location>
        <begin position="160"/>
        <end position="180"/>
    </location>
</feature>
<dbReference type="InterPro" id="IPR007498">
    <property type="entry name" value="PqiA-like"/>
</dbReference>
<dbReference type="AlphaFoldDB" id="A0A158L438"/>
<proteinExistence type="predicted"/>
<keyword evidence="6 7" id="KW-0472">Membrane</keyword>
<feature type="transmembrane region" description="Helical" evidence="7">
    <location>
        <begin position="288"/>
        <end position="319"/>
    </location>
</feature>
<evidence type="ECO:0000256" key="1">
    <source>
        <dbReference type="ARBA" id="ARBA00004533"/>
    </source>
</evidence>
<feature type="transmembrane region" description="Helical" evidence="7">
    <location>
        <begin position="340"/>
        <end position="358"/>
    </location>
</feature>
<feature type="transmembrane region" description="Helical" evidence="7">
    <location>
        <begin position="370"/>
        <end position="387"/>
    </location>
</feature>
<keyword evidence="9" id="KW-1185">Reference proteome</keyword>
<gene>
    <name evidence="8" type="ORF">AWB74_08420</name>
</gene>
<dbReference type="RefSeq" id="WP_061152475.1">
    <property type="nucleotide sequence ID" value="NZ_FCOM02000114.1"/>
</dbReference>
<dbReference type="Proteomes" id="UP000055019">
    <property type="component" value="Unassembled WGS sequence"/>
</dbReference>
<dbReference type="PANTHER" id="PTHR30462:SF3">
    <property type="entry name" value="INTERMEMBRANE TRANSPORT PROTEIN PQIA"/>
    <property type="match status" value="1"/>
</dbReference>
<evidence type="ECO:0000256" key="4">
    <source>
        <dbReference type="ARBA" id="ARBA00022692"/>
    </source>
</evidence>
<feature type="transmembrane region" description="Helical" evidence="7">
    <location>
        <begin position="245"/>
        <end position="268"/>
    </location>
</feature>
<feature type="transmembrane region" description="Helical" evidence="7">
    <location>
        <begin position="42"/>
        <end position="68"/>
    </location>
</feature>
<accession>A0A158L438</accession>
<comment type="caution">
    <text evidence="8">The sequence shown here is derived from an EMBL/GenBank/DDBJ whole genome shotgun (WGS) entry which is preliminary data.</text>
</comment>
<dbReference type="InterPro" id="IPR051800">
    <property type="entry name" value="PqiA-PqiB_transport"/>
</dbReference>
<evidence type="ECO:0000256" key="2">
    <source>
        <dbReference type="ARBA" id="ARBA00022475"/>
    </source>
</evidence>
<protein>
    <submittedName>
        <fullName evidence="8">Paraquat-inducible protein A</fullName>
    </submittedName>
</protein>
<dbReference type="EMBL" id="FCOM02000114">
    <property type="protein sequence ID" value="SAL88136.1"/>
    <property type="molecule type" value="Genomic_DNA"/>
</dbReference>
<keyword evidence="3" id="KW-0997">Cell inner membrane</keyword>